<name>A0AAJ4TD77_AGRTU</name>
<protein>
    <submittedName>
        <fullName evidence="2">Uncharacterized protein</fullName>
    </submittedName>
</protein>
<gene>
    <name evidence="2" type="ORF">G6M86_25095</name>
</gene>
<evidence type="ECO:0000313" key="2">
    <source>
        <dbReference type="EMBL" id="QTG16812.1"/>
    </source>
</evidence>
<dbReference type="Proteomes" id="UP000663946">
    <property type="component" value="Plasmid pQ15_94_1"/>
</dbReference>
<dbReference type="AlphaFoldDB" id="A0AAJ4TD77"/>
<dbReference type="PROSITE" id="PS51257">
    <property type="entry name" value="PROKAR_LIPOPROTEIN"/>
    <property type="match status" value="1"/>
</dbReference>
<reference evidence="2" key="1">
    <citation type="submission" date="2020-02" db="EMBL/GenBank/DDBJ databases">
        <title>Unexpected conservation and global transmission of agrobacterial virulence plasmids.</title>
        <authorList>
            <person name="Weisberg A.J."/>
            <person name="Davis E.W. II"/>
            <person name="Tabima J.R."/>
            <person name="Belcher M.S."/>
            <person name="Miller M."/>
            <person name="Kuo C.-H."/>
            <person name="Loper J.E."/>
            <person name="Grunwald N.J."/>
            <person name="Putnam M.L."/>
            <person name="Chang J.H."/>
        </authorList>
    </citation>
    <scope>NUCLEOTIDE SEQUENCE</scope>
    <source>
        <strain evidence="2">Q15/94</strain>
        <plasmid evidence="2">pQ15_94_1</plasmid>
    </source>
</reference>
<geneLocation type="plasmid" evidence="2 3">
    <name>pQ15_94_1</name>
</geneLocation>
<evidence type="ECO:0000256" key="1">
    <source>
        <dbReference type="SAM" id="MobiDB-lite"/>
    </source>
</evidence>
<proteinExistence type="predicted"/>
<accession>A0AAJ4TD77</accession>
<keyword evidence="2" id="KW-0614">Plasmid</keyword>
<feature type="region of interest" description="Disordered" evidence="1">
    <location>
        <begin position="49"/>
        <end position="73"/>
    </location>
</feature>
<evidence type="ECO:0000313" key="3">
    <source>
        <dbReference type="Proteomes" id="UP000663946"/>
    </source>
</evidence>
<organism evidence="2 3">
    <name type="scientific">Agrobacterium tumefaciens</name>
    <dbReference type="NCBI Taxonomy" id="358"/>
    <lineage>
        <taxon>Bacteria</taxon>
        <taxon>Pseudomonadati</taxon>
        <taxon>Pseudomonadota</taxon>
        <taxon>Alphaproteobacteria</taxon>
        <taxon>Hyphomicrobiales</taxon>
        <taxon>Rhizobiaceae</taxon>
        <taxon>Rhizobium/Agrobacterium group</taxon>
        <taxon>Agrobacterium</taxon>
        <taxon>Agrobacterium tumefaciens complex</taxon>
    </lineage>
</organism>
<sequence length="73" mass="7927">MPEVFGKTDIARRVTSIIKASVAASSALIATASCMRRKTPACPLKYGQVTIPRAKRQPRQKAETPGRISQNTD</sequence>
<dbReference type="EMBL" id="CP049218">
    <property type="protein sequence ID" value="QTG16812.1"/>
    <property type="molecule type" value="Genomic_DNA"/>
</dbReference>